<dbReference type="SMART" id="SM00220">
    <property type="entry name" value="S_TKc"/>
    <property type="match status" value="1"/>
</dbReference>
<evidence type="ECO:0000256" key="2">
    <source>
        <dbReference type="ARBA" id="ARBA00022679"/>
    </source>
</evidence>
<feature type="domain" description="Protein kinase" evidence="8">
    <location>
        <begin position="21"/>
        <end position="288"/>
    </location>
</feature>
<dbReference type="GO" id="GO:0005634">
    <property type="term" value="C:nucleus"/>
    <property type="evidence" value="ECO:0007669"/>
    <property type="project" value="TreeGrafter"/>
</dbReference>
<dbReference type="InterPro" id="IPR011009">
    <property type="entry name" value="Kinase-like_dom_sf"/>
</dbReference>
<feature type="compositionally biased region" description="Basic and acidic residues" evidence="7">
    <location>
        <begin position="250"/>
        <end position="259"/>
    </location>
</feature>
<sequence length="288" mass="32681">MKWLRDLVKVGGSISSNFSSYQLQKILGSGCFSTVALCTKNNTDQKVALKVVKHPDREANFMRYLSKSGSASHHLVQWFCSFDFNAHFCHEFEVLDIGLDKSSTLPLHHIRPIITQMADALTFLKSLKIIHGDLNLENMLVDHVRKPLQVKLIDFGQARLAKLATQGTCFGALCYSLESQLSVSPCLSKPRGQKRKREDEDDEEDVEKRPEKRYRGKGVLYVLLESDRIQLPSSLPETPEVSRPRGQKRKREDGKEEKNVLTNVTEEQIWFDQVKKEVDTTASSCKGS</sequence>
<dbReference type="Gene3D" id="3.30.200.20">
    <property type="entry name" value="Phosphorylase Kinase, domain 1"/>
    <property type="match status" value="1"/>
</dbReference>
<dbReference type="GO" id="GO:0004674">
    <property type="term" value="F:protein serine/threonine kinase activity"/>
    <property type="evidence" value="ECO:0007669"/>
    <property type="project" value="UniProtKB-KW"/>
</dbReference>
<evidence type="ECO:0000256" key="1">
    <source>
        <dbReference type="ARBA" id="ARBA00022527"/>
    </source>
</evidence>
<dbReference type="PANTHER" id="PTHR24058:SF17">
    <property type="entry name" value="HOMEODOMAIN INTERACTING PROTEIN KINASE, ISOFORM D"/>
    <property type="match status" value="1"/>
</dbReference>
<evidence type="ECO:0000259" key="8">
    <source>
        <dbReference type="PROSITE" id="PS50011"/>
    </source>
</evidence>
<dbReference type="GO" id="GO:0004713">
    <property type="term" value="F:protein tyrosine kinase activity"/>
    <property type="evidence" value="ECO:0007669"/>
    <property type="project" value="TreeGrafter"/>
</dbReference>
<gene>
    <name evidence="9" type="ORF">KC01_LOCUS7966</name>
</gene>
<dbReference type="AlphaFoldDB" id="A0AAV2JLB5"/>
<feature type="region of interest" description="Disordered" evidence="7">
    <location>
        <begin position="230"/>
        <end position="260"/>
    </location>
</feature>
<dbReference type="GO" id="GO:0005524">
    <property type="term" value="F:ATP binding"/>
    <property type="evidence" value="ECO:0007669"/>
    <property type="project" value="UniProtKB-UniRule"/>
</dbReference>
<evidence type="ECO:0000256" key="6">
    <source>
        <dbReference type="PROSITE-ProRule" id="PRU10141"/>
    </source>
</evidence>
<dbReference type="Proteomes" id="UP001497482">
    <property type="component" value="Chromosome 12"/>
</dbReference>
<keyword evidence="5 6" id="KW-0067">ATP-binding</keyword>
<keyword evidence="10" id="KW-1185">Reference proteome</keyword>
<evidence type="ECO:0000256" key="4">
    <source>
        <dbReference type="ARBA" id="ARBA00022777"/>
    </source>
</evidence>
<organism evidence="9 10">
    <name type="scientific">Knipowitschia caucasica</name>
    <name type="common">Caucasian dwarf goby</name>
    <name type="synonym">Pomatoschistus caucasicus</name>
    <dbReference type="NCBI Taxonomy" id="637954"/>
    <lineage>
        <taxon>Eukaryota</taxon>
        <taxon>Metazoa</taxon>
        <taxon>Chordata</taxon>
        <taxon>Craniata</taxon>
        <taxon>Vertebrata</taxon>
        <taxon>Euteleostomi</taxon>
        <taxon>Actinopterygii</taxon>
        <taxon>Neopterygii</taxon>
        <taxon>Teleostei</taxon>
        <taxon>Neoteleostei</taxon>
        <taxon>Acanthomorphata</taxon>
        <taxon>Gobiaria</taxon>
        <taxon>Gobiiformes</taxon>
        <taxon>Gobioidei</taxon>
        <taxon>Gobiidae</taxon>
        <taxon>Gobiinae</taxon>
        <taxon>Knipowitschia</taxon>
    </lineage>
</organism>
<dbReference type="EMBL" id="OZ035834">
    <property type="protein sequence ID" value="CAL1576540.1"/>
    <property type="molecule type" value="Genomic_DNA"/>
</dbReference>
<evidence type="ECO:0000256" key="7">
    <source>
        <dbReference type="SAM" id="MobiDB-lite"/>
    </source>
</evidence>
<dbReference type="InterPro" id="IPR017441">
    <property type="entry name" value="Protein_kinase_ATP_BS"/>
</dbReference>
<dbReference type="Gene3D" id="1.10.510.10">
    <property type="entry name" value="Transferase(Phosphotransferase) domain 1"/>
    <property type="match status" value="1"/>
</dbReference>
<dbReference type="GO" id="GO:0005737">
    <property type="term" value="C:cytoplasm"/>
    <property type="evidence" value="ECO:0007669"/>
    <property type="project" value="TreeGrafter"/>
</dbReference>
<dbReference type="PROSITE" id="PS00107">
    <property type="entry name" value="PROTEIN_KINASE_ATP"/>
    <property type="match status" value="1"/>
</dbReference>
<dbReference type="InterPro" id="IPR050494">
    <property type="entry name" value="Ser_Thr_dual-spec_kinase"/>
</dbReference>
<proteinExistence type="predicted"/>
<protein>
    <recommendedName>
        <fullName evidence="8">Protein kinase domain-containing protein</fullName>
    </recommendedName>
</protein>
<evidence type="ECO:0000313" key="9">
    <source>
        <dbReference type="EMBL" id="CAL1576540.1"/>
    </source>
</evidence>
<dbReference type="InterPro" id="IPR000719">
    <property type="entry name" value="Prot_kinase_dom"/>
</dbReference>
<dbReference type="Pfam" id="PF00069">
    <property type="entry name" value="Pkinase"/>
    <property type="match status" value="1"/>
</dbReference>
<keyword evidence="2" id="KW-0808">Transferase</keyword>
<feature type="region of interest" description="Disordered" evidence="7">
    <location>
        <begin position="188"/>
        <end position="211"/>
    </location>
</feature>
<name>A0AAV2JLB5_KNICA</name>
<feature type="binding site" evidence="6">
    <location>
        <position position="50"/>
    </location>
    <ligand>
        <name>ATP</name>
        <dbReference type="ChEBI" id="CHEBI:30616"/>
    </ligand>
</feature>
<dbReference type="PROSITE" id="PS50011">
    <property type="entry name" value="PROTEIN_KINASE_DOM"/>
    <property type="match status" value="1"/>
</dbReference>
<keyword evidence="3 6" id="KW-0547">Nucleotide-binding</keyword>
<accession>A0AAV2JLB5</accession>
<dbReference type="PANTHER" id="PTHR24058">
    <property type="entry name" value="DUAL SPECIFICITY PROTEIN KINASE"/>
    <property type="match status" value="1"/>
</dbReference>
<evidence type="ECO:0000313" key="10">
    <source>
        <dbReference type="Proteomes" id="UP001497482"/>
    </source>
</evidence>
<evidence type="ECO:0000256" key="5">
    <source>
        <dbReference type="ARBA" id="ARBA00022840"/>
    </source>
</evidence>
<dbReference type="SUPFAM" id="SSF56112">
    <property type="entry name" value="Protein kinase-like (PK-like)"/>
    <property type="match status" value="1"/>
</dbReference>
<evidence type="ECO:0000256" key="3">
    <source>
        <dbReference type="ARBA" id="ARBA00022741"/>
    </source>
</evidence>
<keyword evidence="1" id="KW-0723">Serine/threonine-protein kinase</keyword>
<keyword evidence="4" id="KW-0418">Kinase</keyword>
<reference evidence="9 10" key="1">
    <citation type="submission" date="2024-04" db="EMBL/GenBank/DDBJ databases">
        <authorList>
            <person name="Waldvogel A.-M."/>
            <person name="Schoenle A."/>
        </authorList>
    </citation>
    <scope>NUCLEOTIDE SEQUENCE [LARGE SCALE GENOMIC DNA]</scope>
</reference>